<proteinExistence type="predicted"/>
<dbReference type="RefSeq" id="WP_331215390.1">
    <property type="nucleotide sequence ID" value="NZ_JAZGQK010000013.1"/>
</dbReference>
<sequence>MDNAGVFHSRVGRRGSATAASALELRYLHDVERAHVLPVGQRQAIRLRRGGRWYDDVRYRDYRTRVELDGWTLPDHV</sequence>
<gene>
    <name evidence="1" type="ORF">V1633_17410</name>
</gene>
<evidence type="ECO:0000313" key="1">
    <source>
        <dbReference type="EMBL" id="MEE6260269.1"/>
    </source>
</evidence>
<evidence type="ECO:0008006" key="3">
    <source>
        <dbReference type="Google" id="ProtNLM"/>
    </source>
</evidence>
<keyword evidence="2" id="KW-1185">Reference proteome</keyword>
<reference evidence="1 2" key="1">
    <citation type="submission" date="2024-01" db="EMBL/GenBank/DDBJ databases">
        <title>Genome insights into Plantactinospora sonchi sp. nov.</title>
        <authorList>
            <person name="Wang L."/>
        </authorList>
    </citation>
    <scope>NUCLEOTIDE SEQUENCE [LARGE SCALE GENOMIC DNA]</scope>
    <source>
        <strain evidence="1 2">NEAU-QY2</strain>
    </source>
</reference>
<dbReference type="Proteomes" id="UP001332243">
    <property type="component" value="Unassembled WGS sequence"/>
</dbReference>
<accession>A0ABU7RUU1</accession>
<evidence type="ECO:0000313" key="2">
    <source>
        <dbReference type="Proteomes" id="UP001332243"/>
    </source>
</evidence>
<dbReference type="EMBL" id="JAZGQK010000013">
    <property type="protein sequence ID" value="MEE6260269.1"/>
    <property type="molecule type" value="Genomic_DNA"/>
</dbReference>
<comment type="caution">
    <text evidence="1">The sequence shown here is derived from an EMBL/GenBank/DDBJ whole genome shotgun (WGS) entry which is preliminary data.</text>
</comment>
<protein>
    <recommendedName>
        <fullName evidence="3">UbiC transcription regulator-associated domain-containing protein</fullName>
    </recommendedName>
</protein>
<organism evidence="1 2">
    <name type="scientific">Plantactinospora sonchi</name>
    <dbReference type="NCBI Taxonomy" id="1544735"/>
    <lineage>
        <taxon>Bacteria</taxon>
        <taxon>Bacillati</taxon>
        <taxon>Actinomycetota</taxon>
        <taxon>Actinomycetes</taxon>
        <taxon>Micromonosporales</taxon>
        <taxon>Micromonosporaceae</taxon>
        <taxon>Plantactinospora</taxon>
    </lineage>
</organism>
<name>A0ABU7RUU1_9ACTN</name>